<keyword evidence="2" id="KW-1133">Transmembrane helix</keyword>
<feature type="transmembrane region" description="Helical" evidence="2">
    <location>
        <begin position="98"/>
        <end position="119"/>
    </location>
</feature>
<dbReference type="CDD" id="cd00093">
    <property type="entry name" value="HTH_XRE"/>
    <property type="match status" value="1"/>
</dbReference>
<keyword evidence="2" id="KW-0812">Transmembrane</keyword>
<protein>
    <submittedName>
        <fullName evidence="3">Helix-turn-helix domain-containing protein</fullName>
    </submittedName>
</protein>
<dbReference type="Gene3D" id="1.10.260.40">
    <property type="entry name" value="lambda repressor-like DNA-binding domains"/>
    <property type="match status" value="1"/>
</dbReference>
<keyword evidence="2" id="KW-0472">Membrane</keyword>
<accession>A0A6N7Q0D4</accession>
<dbReference type="InterPro" id="IPR010982">
    <property type="entry name" value="Lambda_DNA-bd_dom_sf"/>
</dbReference>
<dbReference type="Pfam" id="PF13413">
    <property type="entry name" value="HTH_25"/>
    <property type="match status" value="1"/>
</dbReference>
<dbReference type="OrthoDB" id="9797543at2"/>
<organism evidence="3 4">
    <name type="scientific">Polyangium spumosum</name>
    <dbReference type="NCBI Taxonomy" id="889282"/>
    <lineage>
        <taxon>Bacteria</taxon>
        <taxon>Pseudomonadati</taxon>
        <taxon>Myxococcota</taxon>
        <taxon>Polyangia</taxon>
        <taxon>Polyangiales</taxon>
        <taxon>Polyangiaceae</taxon>
        <taxon>Polyangium</taxon>
    </lineage>
</organism>
<keyword evidence="4" id="KW-1185">Reference proteome</keyword>
<comment type="caution">
    <text evidence="3">The sequence shown here is derived from an EMBL/GenBank/DDBJ whole genome shotgun (WGS) entry which is preliminary data.</text>
</comment>
<dbReference type="GO" id="GO:0003677">
    <property type="term" value="F:DNA binding"/>
    <property type="evidence" value="ECO:0007669"/>
    <property type="project" value="InterPro"/>
</dbReference>
<gene>
    <name evidence="3" type="ORF">GF068_29355</name>
</gene>
<proteinExistence type="predicted"/>
<dbReference type="EMBL" id="WJIE01000009">
    <property type="protein sequence ID" value="MRG95995.1"/>
    <property type="molecule type" value="Genomic_DNA"/>
</dbReference>
<evidence type="ECO:0000313" key="3">
    <source>
        <dbReference type="EMBL" id="MRG95995.1"/>
    </source>
</evidence>
<dbReference type="AlphaFoldDB" id="A0A6N7Q0D4"/>
<name>A0A6N7Q0D4_9BACT</name>
<feature type="region of interest" description="Disordered" evidence="1">
    <location>
        <begin position="126"/>
        <end position="147"/>
    </location>
</feature>
<reference evidence="3 4" key="1">
    <citation type="submission" date="2019-10" db="EMBL/GenBank/DDBJ databases">
        <title>A soil myxobacterium in the family Polyangiaceae.</title>
        <authorList>
            <person name="Li Y."/>
            <person name="Wang J."/>
        </authorList>
    </citation>
    <scope>NUCLEOTIDE SEQUENCE [LARGE SCALE GENOMIC DNA]</scope>
    <source>
        <strain evidence="3 4">DSM 14734</strain>
    </source>
</reference>
<evidence type="ECO:0000313" key="4">
    <source>
        <dbReference type="Proteomes" id="UP000440224"/>
    </source>
</evidence>
<dbReference type="PANTHER" id="PTHR34475">
    <property type="match status" value="1"/>
</dbReference>
<evidence type="ECO:0000256" key="1">
    <source>
        <dbReference type="SAM" id="MobiDB-lite"/>
    </source>
</evidence>
<dbReference type="Proteomes" id="UP000440224">
    <property type="component" value="Unassembled WGS sequence"/>
</dbReference>
<sequence>MESIGRYLRHARETRAMSVEEVSRATRIPVPSIERIEADHFDDLPGEVFVRGFLRAYARAVSLPVEEVLARYTASRRVAVVTPLPIASPAGGSQGKRFGVAMAFVLLLILFTLALSIVMRPRGHDMPPELSQGGDSQSVSSSPILGA</sequence>
<dbReference type="InterPro" id="IPR050400">
    <property type="entry name" value="Bact_Cytoskel_RodZ"/>
</dbReference>
<feature type="compositionally biased region" description="Low complexity" evidence="1">
    <location>
        <begin position="131"/>
        <end position="147"/>
    </location>
</feature>
<dbReference type="PANTHER" id="PTHR34475:SF1">
    <property type="entry name" value="CYTOSKELETON PROTEIN RODZ"/>
    <property type="match status" value="1"/>
</dbReference>
<dbReference type="InterPro" id="IPR001387">
    <property type="entry name" value="Cro/C1-type_HTH"/>
</dbReference>
<dbReference type="SUPFAM" id="SSF47413">
    <property type="entry name" value="lambda repressor-like DNA-binding domains"/>
    <property type="match status" value="1"/>
</dbReference>
<evidence type="ECO:0000256" key="2">
    <source>
        <dbReference type="SAM" id="Phobius"/>
    </source>
</evidence>